<dbReference type="SUPFAM" id="SSF57756">
    <property type="entry name" value="Retrovirus zinc finger-like domains"/>
    <property type="match status" value="1"/>
</dbReference>
<name>A0A438I285_VITVI</name>
<feature type="compositionally biased region" description="Basic and acidic residues" evidence="2">
    <location>
        <begin position="12"/>
        <end position="26"/>
    </location>
</feature>
<dbReference type="EMBL" id="QGNW01000151">
    <property type="protein sequence ID" value="RVW90815.1"/>
    <property type="molecule type" value="Genomic_DNA"/>
</dbReference>
<accession>A0A438I285</accession>
<dbReference type="AlphaFoldDB" id="A0A438I285"/>
<feature type="domain" description="CCHC-type" evidence="3">
    <location>
        <begin position="38"/>
        <end position="54"/>
    </location>
</feature>
<evidence type="ECO:0000256" key="1">
    <source>
        <dbReference type="PROSITE-ProRule" id="PRU00047"/>
    </source>
</evidence>
<dbReference type="PROSITE" id="PS50158">
    <property type="entry name" value="ZF_CCHC"/>
    <property type="match status" value="1"/>
</dbReference>
<keyword evidence="1" id="KW-0479">Metal-binding</keyword>
<evidence type="ECO:0000313" key="5">
    <source>
        <dbReference type="Proteomes" id="UP000288805"/>
    </source>
</evidence>
<sequence>MELGESAINAMEGKDHNQAKNKEKGKILPQGGIKKANRCFFCKKNGHMKKGCTKFQKWLEKKGYVKPKEANGK</sequence>
<keyword evidence="1" id="KW-0862">Zinc</keyword>
<feature type="region of interest" description="Disordered" evidence="2">
    <location>
        <begin position="1"/>
        <end position="28"/>
    </location>
</feature>
<keyword evidence="1" id="KW-0863">Zinc-finger</keyword>
<comment type="caution">
    <text evidence="4">The sequence shown here is derived from an EMBL/GenBank/DDBJ whole genome shotgun (WGS) entry which is preliminary data.</text>
</comment>
<evidence type="ECO:0000259" key="3">
    <source>
        <dbReference type="PROSITE" id="PS50158"/>
    </source>
</evidence>
<organism evidence="4 5">
    <name type="scientific">Vitis vinifera</name>
    <name type="common">Grape</name>
    <dbReference type="NCBI Taxonomy" id="29760"/>
    <lineage>
        <taxon>Eukaryota</taxon>
        <taxon>Viridiplantae</taxon>
        <taxon>Streptophyta</taxon>
        <taxon>Embryophyta</taxon>
        <taxon>Tracheophyta</taxon>
        <taxon>Spermatophyta</taxon>
        <taxon>Magnoliopsida</taxon>
        <taxon>eudicotyledons</taxon>
        <taxon>Gunneridae</taxon>
        <taxon>Pentapetalae</taxon>
        <taxon>rosids</taxon>
        <taxon>Vitales</taxon>
        <taxon>Vitaceae</taxon>
        <taxon>Viteae</taxon>
        <taxon>Vitis</taxon>
    </lineage>
</organism>
<gene>
    <name evidence="4" type="ORF">CK203_028600</name>
</gene>
<dbReference type="InterPro" id="IPR036875">
    <property type="entry name" value="Znf_CCHC_sf"/>
</dbReference>
<dbReference type="Proteomes" id="UP000288805">
    <property type="component" value="Unassembled WGS sequence"/>
</dbReference>
<proteinExistence type="predicted"/>
<evidence type="ECO:0000256" key="2">
    <source>
        <dbReference type="SAM" id="MobiDB-lite"/>
    </source>
</evidence>
<dbReference type="GO" id="GO:0003676">
    <property type="term" value="F:nucleic acid binding"/>
    <property type="evidence" value="ECO:0007669"/>
    <property type="project" value="InterPro"/>
</dbReference>
<reference evidence="4 5" key="1">
    <citation type="journal article" date="2018" name="PLoS Genet.">
        <title>Population sequencing reveals clonal diversity and ancestral inbreeding in the grapevine cultivar Chardonnay.</title>
        <authorList>
            <person name="Roach M.J."/>
            <person name="Johnson D.L."/>
            <person name="Bohlmann J."/>
            <person name="van Vuuren H.J."/>
            <person name="Jones S.J."/>
            <person name="Pretorius I.S."/>
            <person name="Schmidt S.A."/>
            <person name="Borneman A.R."/>
        </authorList>
    </citation>
    <scope>NUCLEOTIDE SEQUENCE [LARGE SCALE GENOMIC DNA]</scope>
    <source>
        <strain evidence="5">cv. Chardonnay</strain>
        <tissue evidence="4">Leaf</tissue>
    </source>
</reference>
<evidence type="ECO:0000313" key="4">
    <source>
        <dbReference type="EMBL" id="RVW90815.1"/>
    </source>
</evidence>
<dbReference type="GO" id="GO:0008270">
    <property type="term" value="F:zinc ion binding"/>
    <property type="evidence" value="ECO:0007669"/>
    <property type="project" value="UniProtKB-KW"/>
</dbReference>
<dbReference type="InterPro" id="IPR001878">
    <property type="entry name" value="Znf_CCHC"/>
</dbReference>
<protein>
    <recommendedName>
        <fullName evidence="3">CCHC-type domain-containing protein</fullName>
    </recommendedName>
</protein>